<evidence type="ECO:0000259" key="8">
    <source>
        <dbReference type="SMART" id="SM00968"/>
    </source>
</evidence>
<dbReference type="InterPro" id="IPR024704">
    <property type="entry name" value="SMC"/>
</dbReference>
<evidence type="ECO:0000256" key="1">
    <source>
        <dbReference type="ARBA" id="ARBA00004496"/>
    </source>
</evidence>
<keyword evidence="4 7" id="KW-0067">ATP-binding</keyword>
<evidence type="ECO:0000256" key="6">
    <source>
        <dbReference type="ARBA" id="ARBA00023125"/>
    </source>
</evidence>
<comment type="subcellular location">
    <subcellularLocation>
        <location evidence="1 7">Cytoplasm</location>
    </subcellularLocation>
</comment>
<sequence>MYLKRMELVGFKSFADRTELEFVPGVTAVVGPNGSGKSNISDSIRWVLGEQSAKSLRGAKMEDVIFAGSDTRKAVNYCEVSLTLDNSDSTLPLDYNEVTVTRRVYRSGEGEYFINKQPCRLKDIIELFMDTGLGKEAYSIIGQGRIDEILSNKAEDRRGIFEEAAGIVKYKTRKREAEKKLEETAGNLVRIGDIIGELETQIGPLSEQAEIARQYKRYKGELQNLEIALYVHDIEDLHSRWQQEKETGSKLQDQHASQAAVVSAMESQYEQLRWQAEQLDKMMESSNRRHVEVVAEYEKAEGRREVLQERYKNLLTGRDDLQSDLAKLGKDRSDKEGQHQEEKDKLAALTAERDRFRTELEAKMSATEGLFDRSGMEAEVERLKADLIEKMNETAGRRNELKNIETNIGTCQRRIEKMQQDEAELQERIGLLNQSFASGTATLEELRKQEGEMHAALRELQGNVSGRAAEKDRLTALLRQLQTEKASFQSRYELLRDMQQEYGGFSQGVRTVLQAAGRNRLSGICGAVAELIQVPAKYEVAVETALGGALQNVVVESEKAGRDAIMFLKSSGGGRATFMPLDVMKGRMLGKSERLAVEGHSGYVGIGAEMVSFDEKYRPIAEYLLGQVVLAKTIADANALARLLQYRVRVVTLDGDVVNPGGAMTGGSQQKKGTSLLGRQREVDEMEQKLKSIDSQLAEVQQKLDSFETNARQADANLQEIRERMEATRGQIHSVESQVRELDVQRQAFQERLQLVTLEKEQYERELSEWIRKGENTQVELVQLDEMVKEMTAQVDALQTKLKEQQSAQEDISEEVTEYKVRLAALDQEISSTKANIARMEREITANQTELAAKESEMTLIGERIDQTRQELEEAAGQLALLEQRRTEAQKALDEELARKQELHRKIAEEEHRVREARLVLRNLENQLHQIEVKVNRLDVELTNMLTKLAEEYHISFELAKERYPVPEDVPAAKKQAAELRRQMELLGEVNLGAIEEHARMQERLQFLTSQRDDLTEARNKLNEVILEINQEMSKRFHETFDAIRSQFHIVFNRLFGGGRADLILVDPDNPLTTGIDIMAQPPGKKLQNLGLLSGGERALTAMALLFSILHVKPVPFCVLDEVEAALDEANVSRFAEYMREFSTQTQFICITHRKGTMEAADVLYGVTMQESGISKLVSVRMVEEDDVQTA</sequence>
<dbReference type="GO" id="GO:0006260">
    <property type="term" value="P:DNA replication"/>
    <property type="evidence" value="ECO:0007669"/>
    <property type="project" value="UniProtKB-UniRule"/>
</dbReference>
<dbReference type="Gene3D" id="3.30.70.1620">
    <property type="match status" value="1"/>
</dbReference>
<dbReference type="SMART" id="SM00968">
    <property type="entry name" value="SMC_hinge"/>
    <property type="match status" value="1"/>
</dbReference>
<evidence type="ECO:0000256" key="5">
    <source>
        <dbReference type="ARBA" id="ARBA00023054"/>
    </source>
</evidence>
<dbReference type="Pfam" id="PF06470">
    <property type="entry name" value="SMC_hinge"/>
    <property type="match status" value="1"/>
</dbReference>
<comment type="similarity">
    <text evidence="7">Belongs to the SMC family.</text>
</comment>
<feature type="coiled-coil region" evidence="7">
    <location>
        <begin position="167"/>
        <end position="228"/>
    </location>
</feature>
<organism evidence="9 10">
    <name type="scientific">Effusibacillus lacus</name>
    <dbReference type="NCBI Taxonomy" id="1348429"/>
    <lineage>
        <taxon>Bacteria</taxon>
        <taxon>Bacillati</taxon>
        <taxon>Bacillota</taxon>
        <taxon>Bacilli</taxon>
        <taxon>Bacillales</taxon>
        <taxon>Alicyclobacillaceae</taxon>
        <taxon>Effusibacillus</taxon>
    </lineage>
</organism>
<dbReference type="PANTHER" id="PTHR43977">
    <property type="entry name" value="STRUCTURAL MAINTENANCE OF CHROMOSOMES PROTEIN 3"/>
    <property type="match status" value="1"/>
</dbReference>
<dbReference type="HAMAP" id="MF_01894">
    <property type="entry name" value="Smc_prok"/>
    <property type="match status" value="1"/>
</dbReference>
<keyword evidence="10" id="KW-1185">Reference proteome</keyword>
<dbReference type="SUPFAM" id="SSF57997">
    <property type="entry name" value="Tropomyosin"/>
    <property type="match status" value="1"/>
</dbReference>
<keyword evidence="3 7" id="KW-0547">Nucleotide-binding</keyword>
<dbReference type="OrthoDB" id="9808768at2"/>
<dbReference type="GO" id="GO:0005524">
    <property type="term" value="F:ATP binding"/>
    <property type="evidence" value="ECO:0007669"/>
    <property type="project" value="UniProtKB-UniRule"/>
</dbReference>
<evidence type="ECO:0000313" key="10">
    <source>
        <dbReference type="Proteomes" id="UP000217785"/>
    </source>
</evidence>
<dbReference type="InterPro" id="IPR003395">
    <property type="entry name" value="RecF/RecN/SMC_N"/>
</dbReference>
<keyword evidence="2 7" id="KW-0963">Cytoplasm</keyword>
<dbReference type="PIRSF" id="PIRSF005719">
    <property type="entry name" value="SMC"/>
    <property type="match status" value="1"/>
</dbReference>
<dbReference type="GO" id="GO:0007059">
    <property type="term" value="P:chromosome segregation"/>
    <property type="evidence" value="ECO:0007669"/>
    <property type="project" value="UniProtKB-UniRule"/>
</dbReference>
<comment type="caution">
    <text evidence="9">The sequence shown here is derived from an EMBL/GenBank/DDBJ whole genome shotgun (WGS) entry which is preliminary data.</text>
</comment>
<dbReference type="FunFam" id="3.40.50.300:FF:000984">
    <property type="entry name" value="Chromosome partition protein Smc"/>
    <property type="match status" value="1"/>
</dbReference>
<evidence type="ECO:0000256" key="4">
    <source>
        <dbReference type="ARBA" id="ARBA00022840"/>
    </source>
</evidence>
<evidence type="ECO:0000256" key="2">
    <source>
        <dbReference type="ARBA" id="ARBA00022490"/>
    </source>
</evidence>
<dbReference type="Gene3D" id="1.20.1060.20">
    <property type="match status" value="1"/>
</dbReference>
<keyword evidence="6 7" id="KW-0238">DNA-binding</keyword>
<dbReference type="GO" id="GO:0005694">
    <property type="term" value="C:chromosome"/>
    <property type="evidence" value="ECO:0007669"/>
    <property type="project" value="InterPro"/>
</dbReference>
<feature type="coiled-coil region" evidence="7">
    <location>
        <begin position="262"/>
        <end position="498"/>
    </location>
</feature>
<dbReference type="Gene3D" id="3.40.50.300">
    <property type="entry name" value="P-loop containing nucleotide triphosphate hydrolases"/>
    <property type="match status" value="2"/>
</dbReference>
<dbReference type="CDD" id="cd03278">
    <property type="entry name" value="ABC_SMC_barmotin"/>
    <property type="match status" value="2"/>
</dbReference>
<dbReference type="InterPro" id="IPR010935">
    <property type="entry name" value="SMC_hinge"/>
</dbReference>
<dbReference type="AlphaFoldDB" id="A0A292YHK9"/>
<dbReference type="InterPro" id="IPR011890">
    <property type="entry name" value="SMC_prok"/>
</dbReference>
<feature type="domain" description="SMC hinge" evidence="8">
    <location>
        <begin position="522"/>
        <end position="641"/>
    </location>
</feature>
<evidence type="ECO:0000313" key="9">
    <source>
        <dbReference type="EMBL" id="GAX90397.1"/>
    </source>
</evidence>
<comment type="function">
    <text evidence="7">Required for chromosome condensation and partitioning.</text>
</comment>
<dbReference type="Gene3D" id="1.10.287.1490">
    <property type="match status" value="1"/>
</dbReference>
<dbReference type="GO" id="GO:0016887">
    <property type="term" value="F:ATP hydrolysis activity"/>
    <property type="evidence" value="ECO:0007669"/>
    <property type="project" value="InterPro"/>
</dbReference>
<comment type="domain">
    <text evidence="7">Contains large globular domains required for ATP hydrolysis at each terminus and a third globular domain forming a flexible hinge near the middle of the molecule. These domains are separated by coiled-coil structures.</text>
</comment>
<dbReference type="GO" id="GO:0003677">
    <property type="term" value="F:DNA binding"/>
    <property type="evidence" value="ECO:0007669"/>
    <property type="project" value="UniProtKB-UniRule"/>
</dbReference>
<dbReference type="GO" id="GO:0030261">
    <property type="term" value="P:chromosome condensation"/>
    <property type="evidence" value="ECO:0007669"/>
    <property type="project" value="InterPro"/>
</dbReference>
<reference evidence="10" key="1">
    <citation type="submission" date="2017-07" db="EMBL/GenBank/DDBJ databases">
        <title>Draft genome sequence of Effusibacillus lacus strain skLN1.</title>
        <authorList>
            <person name="Watanabe M."/>
            <person name="Kojima H."/>
            <person name="Fukui M."/>
        </authorList>
    </citation>
    <scope>NUCLEOTIDE SEQUENCE [LARGE SCALE GENOMIC DNA]</scope>
    <source>
        <strain evidence="10">skLN1</strain>
    </source>
</reference>
<protein>
    <recommendedName>
        <fullName evidence="7">Chromosome partition protein Smc</fullName>
    </recommendedName>
</protein>
<dbReference type="NCBIfam" id="TIGR02168">
    <property type="entry name" value="SMC_prok_B"/>
    <property type="match status" value="1"/>
</dbReference>
<feature type="binding site" evidence="7">
    <location>
        <begin position="32"/>
        <end position="39"/>
    </location>
    <ligand>
        <name>ATP</name>
        <dbReference type="ChEBI" id="CHEBI:30616"/>
    </ligand>
</feature>
<dbReference type="RefSeq" id="WP_096182123.1">
    <property type="nucleotide sequence ID" value="NZ_BDUF01000057.1"/>
</dbReference>
<evidence type="ECO:0000256" key="7">
    <source>
        <dbReference type="HAMAP-Rule" id="MF_01894"/>
    </source>
</evidence>
<evidence type="ECO:0000256" key="3">
    <source>
        <dbReference type="ARBA" id="ARBA00022741"/>
    </source>
</evidence>
<dbReference type="Pfam" id="PF02463">
    <property type="entry name" value="SMC_N"/>
    <property type="match status" value="1"/>
</dbReference>
<dbReference type="InterPro" id="IPR027417">
    <property type="entry name" value="P-loop_NTPase"/>
</dbReference>
<dbReference type="EMBL" id="BDUF01000057">
    <property type="protein sequence ID" value="GAX90397.1"/>
    <property type="molecule type" value="Genomic_DNA"/>
</dbReference>
<dbReference type="Proteomes" id="UP000217785">
    <property type="component" value="Unassembled WGS sequence"/>
</dbReference>
<dbReference type="SUPFAM" id="SSF75553">
    <property type="entry name" value="Smc hinge domain"/>
    <property type="match status" value="1"/>
</dbReference>
<name>A0A292YHK9_9BACL</name>
<keyword evidence="5 7" id="KW-0175">Coiled coil</keyword>
<feature type="coiled-coil region" evidence="7">
    <location>
        <begin position="683"/>
        <end position="941"/>
    </location>
</feature>
<comment type="subunit">
    <text evidence="7">Homodimer.</text>
</comment>
<dbReference type="SUPFAM" id="SSF52540">
    <property type="entry name" value="P-loop containing nucleoside triphosphate hydrolases"/>
    <property type="match status" value="1"/>
</dbReference>
<gene>
    <name evidence="7" type="primary">smc</name>
    <name evidence="9" type="ORF">EFBL_2024</name>
</gene>
<proteinExistence type="inferred from homology"/>
<dbReference type="FunFam" id="3.40.50.300:FF:000901">
    <property type="entry name" value="Chromosome partition protein Smc"/>
    <property type="match status" value="1"/>
</dbReference>
<feature type="coiled-coil region" evidence="7">
    <location>
        <begin position="998"/>
        <end position="1035"/>
    </location>
</feature>
<accession>A0A292YHK9</accession>
<dbReference type="InterPro" id="IPR036277">
    <property type="entry name" value="SMC_hinge_sf"/>
</dbReference>
<dbReference type="GO" id="GO:0007062">
    <property type="term" value="P:sister chromatid cohesion"/>
    <property type="evidence" value="ECO:0007669"/>
    <property type="project" value="InterPro"/>
</dbReference>
<dbReference type="GO" id="GO:0005737">
    <property type="term" value="C:cytoplasm"/>
    <property type="evidence" value="ECO:0007669"/>
    <property type="project" value="UniProtKB-SubCell"/>
</dbReference>